<feature type="domain" description="Biopterin-dependent aromatic amino acid hydroxylase family profile" evidence="9">
    <location>
        <begin position="135"/>
        <end position="207"/>
    </location>
</feature>
<dbReference type="EMBL" id="QEAN01000030">
    <property type="protein sequence ID" value="TPX52690.1"/>
    <property type="molecule type" value="Genomic_DNA"/>
</dbReference>
<keyword evidence="4 8" id="KW-0479">Metal-binding</keyword>
<evidence type="ECO:0000313" key="13">
    <source>
        <dbReference type="Proteomes" id="UP000317494"/>
    </source>
</evidence>
<evidence type="ECO:0000256" key="3">
    <source>
        <dbReference type="ARBA" id="ARBA00011995"/>
    </source>
</evidence>
<evidence type="ECO:0000256" key="4">
    <source>
        <dbReference type="ARBA" id="ARBA00022723"/>
    </source>
</evidence>
<feature type="binding site" evidence="8">
    <location>
        <position position="288"/>
    </location>
    <ligand>
        <name>Fe cation</name>
        <dbReference type="ChEBI" id="CHEBI:24875"/>
    </ligand>
</feature>
<dbReference type="PROSITE" id="PS00367">
    <property type="entry name" value="BH4_AAA_HYDROXYL_1"/>
    <property type="match status" value="1"/>
</dbReference>
<protein>
    <recommendedName>
        <fullName evidence="3">phenylalanine 4-monooxygenase</fullName>
        <ecNumber evidence="3">1.14.16.1</ecNumber>
    </recommendedName>
</protein>
<evidence type="ECO:0000256" key="6">
    <source>
        <dbReference type="ARBA" id="ARBA00023004"/>
    </source>
</evidence>
<feature type="domain" description="ACT" evidence="10">
    <location>
        <begin position="62"/>
        <end position="137"/>
    </location>
</feature>
<dbReference type="InterPro" id="IPR036329">
    <property type="entry name" value="Aro-AA_hydroxylase_C_sf"/>
</dbReference>
<dbReference type="PROSITE" id="PS51671">
    <property type="entry name" value="ACT"/>
    <property type="match status" value="1"/>
</dbReference>
<organism evidence="12 13">
    <name type="scientific">Synchytrium endobioticum</name>
    <dbReference type="NCBI Taxonomy" id="286115"/>
    <lineage>
        <taxon>Eukaryota</taxon>
        <taxon>Fungi</taxon>
        <taxon>Fungi incertae sedis</taxon>
        <taxon>Chytridiomycota</taxon>
        <taxon>Chytridiomycota incertae sedis</taxon>
        <taxon>Chytridiomycetes</taxon>
        <taxon>Synchytriales</taxon>
        <taxon>Synchytriaceae</taxon>
        <taxon>Synchytrium</taxon>
    </lineage>
</organism>
<dbReference type="PROSITE" id="PS51410">
    <property type="entry name" value="BH4_AAA_HYDROXYL_2"/>
    <property type="match status" value="2"/>
</dbReference>
<dbReference type="Proteomes" id="UP000317494">
    <property type="component" value="Unassembled WGS sequence"/>
</dbReference>
<dbReference type="CDD" id="cd04905">
    <property type="entry name" value="ACT_CM-PDT"/>
    <property type="match status" value="1"/>
</dbReference>
<sequence length="456" mass="51588">MRTLRISLQLVARPTTSSIPRHQIRSGTSLLMITTPRPSRPYIGQYATVSSPTVDSHQQSTTLYFTIGDKVGALDDALRQIRGLNISLTSIESRPSRNEGEYDFFCDFVARDSIEVDRVVKKLKEAVKKVMVVSSGSNDAETSTFGVPWFPRRISDLDKFVDRVLSYGAELEADHPGFKDTAYRKRRAEITRLAREHRHGNKLPHVEELQYVLPLLVQNCGYRNNNIPQLETVSNFLKDCTGWTLRPVMGLLSSRDFLNALAFRVFHSTQYIRHSSKPRYTPEPDVCHELLGHVPLYADPDFADFSQEIGLASLGATDEDINKLATIYWFTVEFGLCRQGDEIKAYGAGLLSSFGELEYCLTEKSEKIAFDAHKAAIQTYPITEYQPVYFVAESFSKMKDQVREYASSLSRPFTARYSALTQSVEVLDSRAKLMRFAKNIQSDLSKLMVAIDKTTV</sequence>
<comment type="cofactor">
    <cofactor evidence="1 8">
        <name>Fe(2+)</name>
        <dbReference type="ChEBI" id="CHEBI:29033"/>
    </cofactor>
</comment>
<dbReference type="InterPro" id="IPR045865">
    <property type="entry name" value="ACT-like_dom_sf"/>
</dbReference>
<dbReference type="OrthoDB" id="983542at2759"/>
<dbReference type="InterPro" id="IPR002912">
    <property type="entry name" value="ACT_dom"/>
</dbReference>
<dbReference type="SUPFAM" id="SSF55021">
    <property type="entry name" value="ACT-like"/>
    <property type="match status" value="1"/>
</dbReference>
<name>A0A507DP84_9FUNG</name>
<keyword evidence="13" id="KW-1185">Reference proteome</keyword>
<dbReference type="GO" id="GO:0004505">
    <property type="term" value="F:phenylalanine 4-monooxygenase activity"/>
    <property type="evidence" value="ECO:0007669"/>
    <property type="project" value="UniProtKB-EC"/>
</dbReference>
<dbReference type="EMBL" id="QEAM01000039">
    <property type="protein sequence ID" value="TPX49150.1"/>
    <property type="molecule type" value="Genomic_DNA"/>
</dbReference>
<evidence type="ECO:0000313" key="11">
    <source>
        <dbReference type="EMBL" id="TPX49150.1"/>
    </source>
</evidence>
<dbReference type="InterPro" id="IPR019774">
    <property type="entry name" value="Aromatic-AA_hydroxylase_C"/>
</dbReference>
<dbReference type="Pfam" id="PF00351">
    <property type="entry name" value="Biopterin_H"/>
    <property type="match status" value="2"/>
</dbReference>
<dbReference type="Proteomes" id="UP000320475">
    <property type="component" value="Unassembled WGS sequence"/>
</dbReference>
<comment type="caution">
    <text evidence="12">The sequence shown here is derived from an EMBL/GenBank/DDBJ whole genome shotgun (WGS) entry which is preliminary data.</text>
</comment>
<evidence type="ECO:0000256" key="8">
    <source>
        <dbReference type="PIRSR" id="PIRSR601273-2"/>
    </source>
</evidence>
<dbReference type="STRING" id="286115.A0A507DP84"/>
<evidence type="ECO:0000259" key="10">
    <source>
        <dbReference type="PROSITE" id="PS51671"/>
    </source>
</evidence>
<dbReference type="PANTHER" id="PTHR11473:SF24">
    <property type="entry name" value="PHENYLALANINE-4-HYDROXYLASE"/>
    <property type="match status" value="1"/>
</dbReference>
<proteinExistence type="inferred from homology"/>
<dbReference type="VEuPathDB" id="FungiDB:SeMB42_g01253"/>
<dbReference type="GO" id="GO:0005506">
    <property type="term" value="F:iron ion binding"/>
    <property type="evidence" value="ECO:0007669"/>
    <property type="project" value="InterPro"/>
</dbReference>
<accession>A0A507DP84</accession>
<dbReference type="InterPro" id="IPR036951">
    <property type="entry name" value="ArAA_hydroxylase_sf"/>
</dbReference>
<evidence type="ECO:0000313" key="14">
    <source>
        <dbReference type="Proteomes" id="UP000320475"/>
    </source>
</evidence>
<dbReference type="EC" id="1.14.16.1" evidence="3"/>
<dbReference type="InterPro" id="IPR018301">
    <property type="entry name" value="ArAA_hydroxylase_Fe/CU_BS"/>
</dbReference>
<evidence type="ECO:0000256" key="2">
    <source>
        <dbReference type="ARBA" id="ARBA00009712"/>
    </source>
</evidence>
<dbReference type="InterPro" id="IPR001273">
    <property type="entry name" value="ArAA_hydroxylase"/>
</dbReference>
<reference evidence="13 14" key="1">
    <citation type="journal article" date="2019" name="Sci. Rep.">
        <title>Comparative genomics of chytrid fungi reveal insights into the obligate biotrophic and pathogenic lifestyle of Synchytrium endobioticum.</title>
        <authorList>
            <person name="van de Vossenberg B.T.L.H."/>
            <person name="Warris S."/>
            <person name="Nguyen H.D.T."/>
            <person name="van Gent-Pelzer M.P.E."/>
            <person name="Joly D.L."/>
            <person name="van de Geest H.C."/>
            <person name="Bonants P.J.M."/>
            <person name="Smith D.S."/>
            <person name="Levesque C.A."/>
            <person name="van der Lee T.A.J."/>
        </authorList>
    </citation>
    <scope>NUCLEOTIDE SEQUENCE [LARGE SCALE GENOMIC DNA]</scope>
    <source>
        <strain evidence="11 14">LEV6574</strain>
        <strain evidence="12 13">MB42</strain>
    </source>
</reference>
<dbReference type="SUPFAM" id="SSF56534">
    <property type="entry name" value="Aromatic aminoacid monoxygenases, catalytic and oligomerization domains"/>
    <property type="match status" value="1"/>
</dbReference>
<comment type="similarity">
    <text evidence="2">Belongs to the biopterin-dependent aromatic amino acid hydroxylase family.</text>
</comment>
<keyword evidence="7" id="KW-0503">Monooxygenase</keyword>
<evidence type="ECO:0000313" key="12">
    <source>
        <dbReference type="EMBL" id="TPX52690.1"/>
    </source>
</evidence>
<gene>
    <name evidence="11" type="ORF">SeLEV6574_g01655</name>
    <name evidence="12" type="ORF">SeMB42_g01253</name>
</gene>
<keyword evidence="5" id="KW-0560">Oxidoreductase</keyword>
<evidence type="ECO:0000259" key="9">
    <source>
        <dbReference type="PROSITE" id="PS51410"/>
    </source>
</evidence>
<dbReference type="AlphaFoldDB" id="A0A507DP84"/>
<keyword evidence="6 8" id="KW-0408">Iron</keyword>
<feature type="binding site" evidence="8">
    <location>
        <position position="333"/>
    </location>
    <ligand>
        <name>Fe cation</name>
        <dbReference type="ChEBI" id="CHEBI:24875"/>
    </ligand>
</feature>
<evidence type="ECO:0000256" key="1">
    <source>
        <dbReference type="ARBA" id="ARBA00001954"/>
    </source>
</evidence>
<evidence type="ECO:0000256" key="7">
    <source>
        <dbReference type="ARBA" id="ARBA00023033"/>
    </source>
</evidence>
<dbReference type="Gene3D" id="1.10.800.10">
    <property type="entry name" value="Aromatic amino acid hydroxylase"/>
    <property type="match status" value="2"/>
</dbReference>
<feature type="binding site" evidence="8">
    <location>
        <position position="293"/>
    </location>
    <ligand>
        <name>Fe cation</name>
        <dbReference type="ChEBI" id="CHEBI:24875"/>
    </ligand>
</feature>
<evidence type="ECO:0000256" key="5">
    <source>
        <dbReference type="ARBA" id="ARBA00023002"/>
    </source>
</evidence>
<dbReference type="PANTHER" id="PTHR11473">
    <property type="entry name" value="AROMATIC AMINO ACID HYDROXYLASE"/>
    <property type="match status" value="1"/>
</dbReference>
<feature type="domain" description="Biopterin-dependent aromatic amino acid hydroxylase family profile" evidence="9">
    <location>
        <begin position="213"/>
        <end position="455"/>
    </location>
</feature>